<keyword evidence="4 10" id="KW-0067">ATP-binding</keyword>
<dbReference type="PANTHER" id="PTHR43394">
    <property type="entry name" value="ATP-DEPENDENT PERMEASE MDL1, MITOCHONDRIAL"/>
    <property type="match status" value="1"/>
</dbReference>
<dbReference type="PATRIC" id="fig|1379870.5.peg.3875"/>
<gene>
    <name evidence="10" type="ORF">SD10_17915</name>
</gene>
<dbReference type="InterPro" id="IPR017871">
    <property type="entry name" value="ABC_transporter-like_CS"/>
</dbReference>
<dbReference type="InterPro" id="IPR036640">
    <property type="entry name" value="ABC1_TM_sf"/>
</dbReference>
<dbReference type="OrthoDB" id="9769115at2"/>
<comment type="subcellular location">
    <subcellularLocation>
        <location evidence="1">Cell membrane</location>
        <topology evidence="1">Multi-pass membrane protein</topology>
    </subcellularLocation>
</comment>
<keyword evidence="3" id="KW-0547">Nucleotide-binding</keyword>
<feature type="domain" description="ABC transporter" evidence="8">
    <location>
        <begin position="341"/>
        <end position="573"/>
    </location>
</feature>
<keyword evidence="6 7" id="KW-0472">Membrane</keyword>
<dbReference type="GO" id="GO:0005886">
    <property type="term" value="C:plasma membrane"/>
    <property type="evidence" value="ECO:0007669"/>
    <property type="project" value="UniProtKB-SubCell"/>
</dbReference>
<dbReference type="PANTHER" id="PTHR43394:SF1">
    <property type="entry name" value="ATP-BINDING CASSETTE SUB-FAMILY B MEMBER 10, MITOCHONDRIAL"/>
    <property type="match status" value="1"/>
</dbReference>
<dbReference type="SUPFAM" id="SSF90123">
    <property type="entry name" value="ABC transporter transmembrane region"/>
    <property type="match status" value="1"/>
</dbReference>
<dbReference type="PROSITE" id="PS50929">
    <property type="entry name" value="ABC_TM1F"/>
    <property type="match status" value="1"/>
</dbReference>
<dbReference type="Pfam" id="PF00664">
    <property type="entry name" value="ABC_membrane"/>
    <property type="match status" value="1"/>
</dbReference>
<dbReference type="CDD" id="cd18548">
    <property type="entry name" value="ABC_6TM_Tm287_like"/>
    <property type="match status" value="1"/>
</dbReference>
<evidence type="ECO:0000256" key="4">
    <source>
        <dbReference type="ARBA" id="ARBA00022840"/>
    </source>
</evidence>
<protein>
    <submittedName>
        <fullName evidence="10">ABC transporter ATP-binding protein</fullName>
    </submittedName>
</protein>
<keyword evidence="11" id="KW-1185">Reference proteome</keyword>
<sequence length="584" mass="63582">MATTIPKKEASKKPSSGLLSLLKPYTRLILLLILFALISNGVNLILPILIAHGIDDYSAGKFVLKTMVIEFLAAALLIFIFTYLQSVIQTYASERVARDLRTQLAAKISRQSFAYIQQTNPSRLLTNLTSDIDSVKMFVSQAIVSIVSSLCIILGASVLLISINGLLALAVLTIVPIIGITFYLVLKKVRVLFKRSREVIDWLNRVINESILGSAIIRVLNSQQLEYDKFLAANTDAKDLGLAILRLFAGLIPVISFTANIAALTILVLGGHFVITGSMSLGDFAAFNSYLALLIFPIIVIGFMSNVIAQASASYERVNEVLQAPETSSTGTIDVSLKGDIELQNISVYYGEKPALKDVSFAVKAGSRTAIVGPTAAGKSQLLYLLTGLINANAGTVSYDGKPIASYDEASFHQQVGFVFQDSIIFNLSIRENIAFSDAVTDESLEKAIDTAELRSFVDALPEKLQTVVSERGGSLSGGQKQRIMLARALALNPKVLLLDDFTARVDANTEQKILANVQQNYPGLTLLSVTQKIAPVEDYEQIILLMEGEVVAIGTHPDLMKTSPEYIQIYQSQRSTSQYELRS</sequence>
<dbReference type="InterPro" id="IPR003593">
    <property type="entry name" value="AAA+_ATPase"/>
</dbReference>
<feature type="transmembrane region" description="Helical" evidence="7">
    <location>
        <begin position="167"/>
        <end position="186"/>
    </location>
</feature>
<feature type="transmembrane region" description="Helical" evidence="7">
    <location>
        <begin position="287"/>
        <end position="309"/>
    </location>
</feature>
<proteinExistence type="predicted"/>
<dbReference type="GO" id="GO:0015421">
    <property type="term" value="F:ABC-type oligopeptide transporter activity"/>
    <property type="evidence" value="ECO:0007669"/>
    <property type="project" value="TreeGrafter"/>
</dbReference>
<evidence type="ECO:0000313" key="10">
    <source>
        <dbReference type="EMBL" id="AKD58612.1"/>
    </source>
</evidence>
<keyword evidence="2 7" id="KW-0812">Transmembrane</keyword>
<dbReference type="InterPro" id="IPR011527">
    <property type="entry name" value="ABC1_TM_dom"/>
</dbReference>
<keyword evidence="5 7" id="KW-1133">Transmembrane helix</keyword>
<dbReference type="AlphaFoldDB" id="A0A0E4A1G2"/>
<evidence type="ECO:0000256" key="1">
    <source>
        <dbReference type="ARBA" id="ARBA00004651"/>
    </source>
</evidence>
<dbReference type="SUPFAM" id="SSF52540">
    <property type="entry name" value="P-loop containing nucleoside triphosphate hydrolases"/>
    <property type="match status" value="1"/>
</dbReference>
<accession>A0A0E4A1G2</accession>
<feature type="transmembrane region" description="Helical" evidence="7">
    <location>
        <begin position="62"/>
        <end position="84"/>
    </location>
</feature>
<dbReference type="InterPro" id="IPR003439">
    <property type="entry name" value="ABC_transporter-like_ATP-bd"/>
</dbReference>
<dbReference type="KEGG" id="srd:SD10_17915"/>
<organism evidence="10 11">
    <name type="scientific">Spirosoma radiotolerans</name>
    <dbReference type="NCBI Taxonomy" id="1379870"/>
    <lineage>
        <taxon>Bacteria</taxon>
        <taxon>Pseudomonadati</taxon>
        <taxon>Bacteroidota</taxon>
        <taxon>Cytophagia</taxon>
        <taxon>Cytophagales</taxon>
        <taxon>Cytophagaceae</taxon>
        <taxon>Spirosoma</taxon>
    </lineage>
</organism>
<evidence type="ECO:0000256" key="3">
    <source>
        <dbReference type="ARBA" id="ARBA00022741"/>
    </source>
</evidence>
<feature type="transmembrane region" description="Helical" evidence="7">
    <location>
        <begin position="28"/>
        <end position="50"/>
    </location>
</feature>
<dbReference type="PROSITE" id="PS50893">
    <property type="entry name" value="ABC_TRANSPORTER_2"/>
    <property type="match status" value="1"/>
</dbReference>
<dbReference type="EMBL" id="CP010429">
    <property type="protein sequence ID" value="AKD58612.1"/>
    <property type="molecule type" value="Genomic_DNA"/>
</dbReference>
<evidence type="ECO:0000256" key="7">
    <source>
        <dbReference type="SAM" id="Phobius"/>
    </source>
</evidence>
<dbReference type="GO" id="GO:0005524">
    <property type="term" value="F:ATP binding"/>
    <property type="evidence" value="ECO:0007669"/>
    <property type="project" value="UniProtKB-KW"/>
</dbReference>
<dbReference type="PROSITE" id="PS00211">
    <property type="entry name" value="ABC_TRANSPORTER_1"/>
    <property type="match status" value="1"/>
</dbReference>
<evidence type="ECO:0000259" key="9">
    <source>
        <dbReference type="PROSITE" id="PS50929"/>
    </source>
</evidence>
<reference evidence="10 11" key="1">
    <citation type="journal article" date="2014" name="Curr. Microbiol.">
        <title>Spirosoma radiotolerans sp. nov., a gamma-radiation-resistant bacterium isolated from gamma ray-irradiated soil.</title>
        <authorList>
            <person name="Lee J.J."/>
            <person name="Srinivasan S."/>
            <person name="Lim S."/>
            <person name="Joe M."/>
            <person name="Im S."/>
            <person name="Bae S.I."/>
            <person name="Park K.R."/>
            <person name="Han J.H."/>
            <person name="Park S.H."/>
            <person name="Joo B.M."/>
            <person name="Park S.J."/>
            <person name="Kim M.K."/>
        </authorList>
    </citation>
    <scope>NUCLEOTIDE SEQUENCE [LARGE SCALE GENOMIC DNA]</scope>
    <source>
        <strain evidence="10 11">DG5A</strain>
    </source>
</reference>
<name>A0A0E4A1G2_9BACT</name>
<dbReference type="GO" id="GO:0016887">
    <property type="term" value="F:ATP hydrolysis activity"/>
    <property type="evidence" value="ECO:0007669"/>
    <property type="project" value="InterPro"/>
</dbReference>
<dbReference type="InterPro" id="IPR039421">
    <property type="entry name" value="Type_1_exporter"/>
</dbReference>
<dbReference type="STRING" id="1379870.SD10_17915"/>
<evidence type="ECO:0000256" key="6">
    <source>
        <dbReference type="ARBA" id="ARBA00023136"/>
    </source>
</evidence>
<evidence type="ECO:0000313" key="11">
    <source>
        <dbReference type="Proteomes" id="UP000033054"/>
    </source>
</evidence>
<evidence type="ECO:0000256" key="5">
    <source>
        <dbReference type="ARBA" id="ARBA00022989"/>
    </source>
</evidence>
<dbReference type="RefSeq" id="WP_046579730.1">
    <property type="nucleotide sequence ID" value="NZ_CP010429.1"/>
</dbReference>
<dbReference type="HOGENOM" id="CLU_000604_84_3_10"/>
<dbReference type="Gene3D" id="3.40.50.300">
    <property type="entry name" value="P-loop containing nucleotide triphosphate hydrolases"/>
    <property type="match status" value="1"/>
</dbReference>
<dbReference type="Proteomes" id="UP000033054">
    <property type="component" value="Chromosome"/>
</dbReference>
<feature type="domain" description="ABC transmembrane type-1" evidence="9">
    <location>
        <begin position="30"/>
        <end position="310"/>
    </location>
</feature>
<feature type="transmembrane region" description="Helical" evidence="7">
    <location>
        <begin position="247"/>
        <end position="275"/>
    </location>
</feature>
<dbReference type="SMART" id="SM00382">
    <property type="entry name" value="AAA"/>
    <property type="match status" value="1"/>
</dbReference>
<feature type="transmembrane region" description="Helical" evidence="7">
    <location>
        <begin position="142"/>
        <end position="161"/>
    </location>
</feature>
<dbReference type="InterPro" id="IPR027417">
    <property type="entry name" value="P-loop_NTPase"/>
</dbReference>
<dbReference type="Gene3D" id="1.20.1560.10">
    <property type="entry name" value="ABC transporter type 1, transmembrane domain"/>
    <property type="match status" value="1"/>
</dbReference>
<dbReference type="Pfam" id="PF00005">
    <property type="entry name" value="ABC_tran"/>
    <property type="match status" value="1"/>
</dbReference>
<evidence type="ECO:0000256" key="2">
    <source>
        <dbReference type="ARBA" id="ARBA00022692"/>
    </source>
</evidence>
<evidence type="ECO:0000259" key="8">
    <source>
        <dbReference type="PROSITE" id="PS50893"/>
    </source>
</evidence>